<reference evidence="1 2" key="1">
    <citation type="journal article" date="2019" name="Genome Biol. Evol.">
        <title>Insights into the evolution of the New World diploid cottons (Gossypium, subgenus Houzingenia) based on genome sequencing.</title>
        <authorList>
            <person name="Grover C.E."/>
            <person name="Arick M.A. 2nd"/>
            <person name="Thrash A."/>
            <person name="Conover J.L."/>
            <person name="Sanders W.S."/>
            <person name="Peterson D.G."/>
            <person name="Frelichowski J.E."/>
            <person name="Scheffler J.A."/>
            <person name="Scheffler B.E."/>
            <person name="Wendel J.F."/>
        </authorList>
    </citation>
    <scope>NUCLEOTIDE SEQUENCE [LARGE SCALE GENOMIC DNA]</scope>
    <source>
        <strain evidence="1">0</strain>
        <tissue evidence="1">Leaf</tissue>
    </source>
</reference>
<comment type="caution">
    <text evidence="1">The sequence shown here is derived from an EMBL/GenBank/DDBJ whole genome shotgun (WGS) entry which is preliminary data.</text>
</comment>
<gene>
    <name evidence="1" type="ORF">Gohar_026063</name>
</gene>
<protein>
    <submittedName>
        <fullName evidence="1">Uncharacterized protein</fullName>
    </submittedName>
</protein>
<evidence type="ECO:0000313" key="1">
    <source>
        <dbReference type="EMBL" id="MBA0812067.1"/>
    </source>
</evidence>
<organism evidence="1 2">
    <name type="scientific">Gossypium harknessii</name>
    <dbReference type="NCBI Taxonomy" id="34285"/>
    <lineage>
        <taxon>Eukaryota</taxon>
        <taxon>Viridiplantae</taxon>
        <taxon>Streptophyta</taxon>
        <taxon>Embryophyta</taxon>
        <taxon>Tracheophyta</taxon>
        <taxon>Spermatophyta</taxon>
        <taxon>Magnoliopsida</taxon>
        <taxon>eudicotyledons</taxon>
        <taxon>Gunneridae</taxon>
        <taxon>Pentapetalae</taxon>
        <taxon>rosids</taxon>
        <taxon>malvids</taxon>
        <taxon>Malvales</taxon>
        <taxon>Malvaceae</taxon>
        <taxon>Malvoideae</taxon>
        <taxon>Gossypium</taxon>
    </lineage>
</organism>
<keyword evidence="2" id="KW-1185">Reference proteome</keyword>
<sequence length="55" mass="6287">MILMHCSAQKRKNKLSTMRKRLAQPGPLEIMNSTLLILALLMARNQKRTSLPLIL</sequence>
<proteinExistence type="predicted"/>
<evidence type="ECO:0000313" key="2">
    <source>
        <dbReference type="Proteomes" id="UP000593560"/>
    </source>
</evidence>
<accession>A0A7J9HQF1</accession>
<dbReference type="Proteomes" id="UP000593560">
    <property type="component" value="Unassembled WGS sequence"/>
</dbReference>
<name>A0A7J9HQF1_9ROSI</name>
<dbReference type="AlphaFoldDB" id="A0A7J9HQF1"/>
<dbReference type="EMBL" id="JABFAD010000011">
    <property type="protein sequence ID" value="MBA0812067.1"/>
    <property type="molecule type" value="Genomic_DNA"/>
</dbReference>